<evidence type="ECO:0000256" key="2">
    <source>
        <dbReference type="ARBA" id="ARBA00006351"/>
    </source>
</evidence>
<keyword evidence="4" id="KW-0961">Cell wall biogenesis/degradation</keyword>
<evidence type="ECO:0000256" key="3">
    <source>
        <dbReference type="ARBA" id="ARBA00022676"/>
    </source>
</evidence>
<dbReference type="InterPro" id="IPR002495">
    <property type="entry name" value="Glyco_trans_8"/>
</dbReference>
<proteinExistence type="inferred from homology"/>
<dbReference type="EC" id="2.4.1.-" evidence="4"/>
<dbReference type="Proteomes" id="UP001327560">
    <property type="component" value="Chromosome 8"/>
</dbReference>
<feature type="compositionally biased region" description="Basic and acidic residues" evidence="5">
    <location>
        <begin position="75"/>
        <end position="104"/>
    </location>
</feature>
<dbReference type="GO" id="GO:0071555">
    <property type="term" value="P:cell wall organization"/>
    <property type="evidence" value="ECO:0007669"/>
    <property type="project" value="UniProtKB-KW"/>
</dbReference>
<comment type="similarity">
    <text evidence="2 4">Belongs to the glycosyltransferase 8 family.</text>
</comment>
<dbReference type="Gene3D" id="3.90.550.10">
    <property type="entry name" value="Spore Coat Polysaccharide Biosynthesis Protein SpsA, Chain A"/>
    <property type="match status" value="1"/>
</dbReference>
<dbReference type="PANTHER" id="PTHR32116:SF12">
    <property type="entry name" value="GALACTURONOSYLTRANSFERASE 7-RELATED"/>
    <property type="match status" value="1"/>
</dbReference>
<dbReference type="SUPFAM" id="SSF53448">
    <property type="entry name" value="Nucleotide-diphospho-sugar transferases"/>
    <property type="match status" value="1"/>
</dbReference>
<keyword evidence="4" id="KW-0333">Golgi apparatus</keyword>
<keyword evidence="4" id="KW-0472">Membrane</keyword>
<evidence type="ECO:0000256" key="4">
    <source>
        <dbReference type="RuleBase" id="RU362027"/>
    </source>
</evidence>
<sequence length="657" mass="74686">MKGYGAAAGGGSAAAQHAAKRRWKGQGAAVFVLVVFLSMLLPLAFLLGLHNRISAGNLADELTHQDVRYEVYHHATGGEEKKYPSEDHPVTGGEEKKNPSEDTKSISPNEEQYKRIKDINSSPSTLKPKGSPFQAVPRDNMSNLKAPVAENNVAAKEPSHPSNRTAHRAGNHKHSIDLNGYETQRSCELEFGSYCLWSRANRKVMKDSVVKRLKDQLFVARAYYPSIAKLKGQESLTRKLKLNIQDHERMLSEAVSDPDLPPLIEKKMQKMDEAIAKAKACNVDCNNVDRKLRQILDLTEDEAHFHMKQSAFLYQLGVQTMSKTFHCLSMRLTVEYFRSSSGDIKQSFANKIDNPKSQHYVIFSRNILALSVTINSTIVNSEDSGNMVFHVLTDKQNFYSMKQWFVRNSYRKADIRVFNFDEFKLNHSVDLDLEELSMSEEFGISSHSIAQPSSLQMRTKYISVFGHSHFLLSDLFENLKKIIVLDDDVVIQRDIAFLWDLDLGGKVIGAMEFCDVRLSNLKSYLGNSGYDSNSCAWMSGVNVVDLEKWREHDITGKYRRFLHQFHHESEATWRTATLQASMLILYDQICALDNALVLEGLGHDYGVSDDTLKDAAVLHYNGNMKPWLDLGIPKYKKYWKNYLTREERFMDECNVNP</sequence>
<dbReference type="Pfam" id="PF25557">
    <property type="entry name" value="GAUT_1"/>
    <property type="match status" value="1"/>
</dbReference>
<feature type="region of interest" description="Disordered" evidence="5">
    <location>
        <begin position="75"/>
        <end position="139"/>
    </location>
</feature>
<keyword evidence="4" id="KW-0812">Transmembrane</keyword>
<name>A0AAQ3QNF8_9LILI</name>
<keyword evidence="7" id="KW-1185">Reference proteome</keyword>
<accession>A0AAQ3QNF8</accession>
<evidence type="ECO:0000256" key="1">
    <source>
        <dbReference type="ARBA" id="ARBA00004877"/>
    </source>
</evidence>
<organism evidence="6 7">
    <name type="scientific">Canna indica</name>
    <name type="common">Indian-shot</name>
    <dbReference type="NCBI Taxonomy" id="4628"/>
    <lineage>
        <taxon>Eukaryota</taxon>
        <taxon>Viridiplantae</taxon>
        <taxon>Streptophyta</taxon>
        <taxon>Embryophyta</taxon>
        <taxon>Tracheophyta</taxon>
        <taxon>Spermatophyta</taxon>
        <taxon>Magnoliopsida</taxon>
        <taxon>Liliopsida</taxon>
        <taxon>Zingiberales</taxon>
        <taxon>Cannaceae</taxon>
        <taxon>Canna</taxon>
    </lineage>
</organism>
<dbReference type="EMBL" id="CP136897">
    <property type="protein sequence ID" value="WOL15913.1"/>
    <property type="molecule type" value="Genomic_DNA"/>
</dbReference>
<comment type="pathway">
    <text evidence="1 4">Glycan metabolism; pectin biosynthesis.</text>
</comment>
<dbReference type="GO" id="GO:0047262">
    <property type="term" value="F:polygalacturonate 4-alpha-galacturonosyltransferase activity"/>
    <property type="evidence" value="ECO:0007669"/>
    <property type="project" value="InterPro"/>
</dbReference>
<keyword evidence="4" id="KW-1133">Transmembrane helix</keyword>
<protein>
    <recommendedName>
        <fullName evidence="4">Hexosyltransferase</fullName>
        <ecNumber evidence="4">2.4.1.-</ecNumber>
    </recommendedName>
</protein>
<evidence type="ECO:0000313" key="7">
    <source>
        <dbReference type="Proteomes" id="UP001327560"/>
    </source>
</evidence>
<gene>
    <name evidence="6" type="ORF">Cni_G24694</name>
</gene>
<keyword evidence="3 4" id="KW-0328">Glycosyltransferase</keyword>
<dbReference type="InterPro" id="IPR029044">
    <property type="entry name" value="Nucleotide-diphossugar_trans"/>
</dbReference>
<evidence type="ECO:0000313" key="6">
    <source>
        <dbReference type="EMBL" id="WOL15913.1"/>
    </source>
</evidence>
<dbReference type="PANTHER" id="PTHR32116">
    <property type="entry name" value="GALACTURONOSYLTRANSFERASE 4-RELATED"/>
    <property type="match status" value="1"/>
</dbReference>
<feature type="transmembrane region" description="Helical" evidence="4">
    <location>
        <begin position="28"/>
        <end position="49"/>
    </location>
</feature>
<dbReference type="Pfam" id="PF01501">
    <property type="entry name" value="Glyco_transf_8"/>
    <property type="match status" value="1"/>
</dbReference>
<reference evidence="6 7" key="1">
    <citation type="submission" date="2023-10" db="EMBL/GenBank/DDBJ databases">
        <title>Chromosome-scale genome assembly provides insights into flower coloration mechanisms of Canna indica.</title>
        <authorList>
            <person name="Li C."/>
        </authorList>
    </citation>
    <scope>NUCLEOTIDE SEQUENCE [LARGE SCALE GENOMIC DNA]</scope>
    <source>
        <tissue evidence="6">Flower</tissue>
    </source>
</reference>
<dbReference type="InterPro" id="IPR029993">
    <property type="entry name" value="GAUT"/>
</dbReference>
<keyword evidence="3 4" id="KW-0808">Transferase</keyword>
<dbReference type="AlphaFoldDB" id="A0AAQ3QNF8"/>
<comment type="subcellular location">
    <subcellularLocation>
        <location evidence="4">Golgi apparatus membrane</location>
        <topology evidence="4">Single-pass type II membrane protein</topology>
    </subcellularLocation>
</comment>
<evidence type="ECO:0000256" key="5">
    <source>
        <dbReference type="SAM" id="MobiDB-lite"/>
    </source>
</evidence>
<dbReference type="GO" id="GO:0000139">
    <property type="term" value="C:Golgi membrane"/>
    <property type="evidence" value="ECO:0007669"/>
    <property type="project" value="UniProtKB-SubCell"/>
</dbReference>